<gene>
    <name evidence="7" type="ORF">C8A01DRAFT_14080</name>
</gene>
<reference evidence="8" key="1">
    <citation type="journal article" date="2023" name="Mol. Phylogenet. Evol.">
        <title>Genome-scale phylogeny and comparative genomics of the fungal order Sordariales.</title>
        <authorList>
            <person name="Hensen N."/>
            <person name="Bonometti L."/>
            <person name="Westerberg I."/>
            <person name="Brannstrom I.O."/>
            <person name="Guillou S."/>
            <person name="Cros-Aarteil S."/>
            <person name="Calhoun S."/>
            <person name="Haridas S."/>
            <person name="Kuo A."/>
            <person name="Mondo S."/>
            <person name="Pangilinan J."/>
            <person name="Riley R."/>
            <person name="LaButti K."/>
            <person name="Andreopoulos B."/>
            <person name="Lipzen A."/>
            <person name="Chen C."/>
            <person name="Yan M."/>
            <person name="Daum C."/>
            <person name="Ng V."/>
            <person name="Clum A."/>
            <person name="Steindorff A."/>
            <person name="Ohm R.A."/>
            <person name="Martin F."/>
            <person name="Silar P."/>
            <person name="Natvig D.O."/>
            <person name="Lalanne C."/>
            <person name="Gautier V."/>
            <person name="Ament-Velasquez S.L."/>
            <person name="Kruys A."/>
            <person name="Hutchinson M.I."/>
            <person name="Powell A.J."/>
            <person name="Barry K."/>
            <person name="Miller A.N."/>
            <person name="Grigoriev I.V."/>
            <person name="Debuchy R."/>
            <person name="Gladieux P."/>
            <person name="Hiltunen Thoren M."/>
            <person name="Johannesson H."/>
        </authorList>
    </citation>
    <scope>NUCLEOTIDE SEQUENCE [LARGE SCALE GENOMIC DNA]</scope>
    <source>
        <strain evidence="8">CBS 284.82</strain>
    </source>
</reference>
<evidence type="ECO:0000256" key="4">
    <source>
        <dbReference type="ARBA" id="ARBA00023136"/>
    </source>
</evidence>
<keyword evidence="3 6" id="KW-1133">Transmembrane helix</keyword>
<evidence type="ECO:0000256" key="5">
    <source>
        <dbReference type="SAM" id="MobiDB-lite"/>
    </source>
</evidence>
<dbReference type="InterPro" id="IPR051694">
    <property type="entry name" value="Immunoregulatory_rcpt-like"/>
</dbReference>
<feature type="transmembrane region" description="Helical" evidence="6">
    <location>
        <begin position="253"/>
        <end position="277"/>
    </location>
</feature>
<comment type="caution">
    <text evidence="7">The sequence shown here is derived from an EMBL/GenBank/DDBJ whole genome shotgun (WGS) entry which is preliminary data.</text>
</comment>
<dbReference type="AlphaFoldDB" id="A0AAN6PLK7"/>
<dbReference type="Proteomes" id="UP001303115">
    <property type="component" value="Unassembled WGS sequence"/>
</dbReference>
<keyword evidence="4 6" id="KW-0472">Membrane</keyword>
<dbReference type="EMBL" id="MU854343">
    <property type="protein sequence ID" value="KAK4042285.1"/>
    <property type="molecule type" value="Genomic_DNA"/>
</dbReference>
<dbReference type="GO" id="GO:0016020">
    <property type="term" value="C:membrane"/>
    <property type="evidence" value="ECO:0007669"/>
    <property type="project" value="UniProtKB-SubCell"/>
</dbReference>
<dbReference type="PANTHER" id="PTHR15549">
    <property type="entry name" value="PAIRED IMMUNOGLOBULIN-LIKE TYPE 2 RECEPTOR"/>
    <property type="match status" value="1"/>
</dbReference>
<feature type="region of interest" description="Disordered" evidence="5">
    <location>
        <begin position="201"/>
        <end position="250"/>
    </location>
</feature>
<evidence type="ECO:0000256" key="6">
    <source>
        <dbReference type="SAM" id="Phobius"/>
    </source>
</evidence>
<accession>A0AAN6PLK7</accession>
<dbReference type="PANTHER" id="PTHR15549:SF26">
    <property type="entry name" value="AXIAL BUDDING PATTERN PROTEIN 2-RELATED"/>
    <property type="match status" value="1"/>
</dbReference>
<dbReference type="GO" id="GO:0071944">
    <property type="term" value="C:cell periphery"/>
    <property type="evidence" value="ECO:0007669"/>
    <property type="project" value="UniProtKB-ARBA"/>
</dbReference>
<comment type="subcellular location">
    <subcellularLocation>
        <location evidence="1">Membrane</location>
        <topology evidence="1">Single-pass membrane protein</topology>
    </subcellularLocation>
</comment>
<feature type="compositionally biased region" description="Low complexity" evidence="5">
    <location>
        <begin position="217"/>
        <end position="244"/>
    </location>
</feature>
<name>A0AAN6PLK7_9PEZI</name>
<keyword evidence="2 6" id="KW-0812">Transmembrane</keyword>
<keyword evidence="8" id="KW-1185">Reference proteome</keyword>
<evidence type="ECO:0000256" key="2">
    <source>
        <dbReference type="ARBA" id="ARBA00022692"/>
    </source>
</evidence>
<feature type="region of interest" description="Disordered" evidence="5">
    <location>
        <begin position="333"/>
        <end position="357"/>
    </location>
</feature>
<organism evidence="7 8">
    <name type="scientific">Parachaetomium inaequale</name>
    <dbReference type="NCBI Taxonomy" id="2588326"/>
    <lineage>
        <taxon>Eukaryota</taxon>
        <taxon>Fungi</taxon>
        <taxon>Dikarya</taxon>
        <taxon>Ascomycota</taxon>
        <taxon>Pezizomycotina</taxon>
        <taxon>Sordariomycetes</taxon>
        <taxon>Sordariomycetidae</taxon>
        <taxon>Sordariales</taxon>
        <taxon>Chaetomiaceae</taxon>
        <taxon>Parachaetomium</taxon>
    </lineage>
</organism>
<evidence type="ECO:0000256" key="3">
    <source>
        <dbReference type="ARBA" id="ARBA00022989"/>
    </source>
</evidence>
<proteinExistence type="predicted"/>
<protein>
    <submittedName>
        <fullName evidence="7">Uncharacterized protein</fullName>
    </submittedName>
</protein>
<sequence>MEAYTGRAGAALGPLTTTWSGMPASCTVHALICPTCSTAFQGQKCSRDDVNGEQIITDNSACWPPATPGAGTPPRPLAGWGYYSPGLACPSGYSTACTAQHGGRSEWDVEFNLVAGETAIGCCPEGFHCTNLKGNTCMAFADTGSPTVVAAGTCSGSVMLSAQATFPDLVTLTGTLDVLTRRMTLLAPMFQLNHQATDLPAGPSTTAIVASETSPASPSGATGGPTHTTSSPSTSTSAPASADSQGGGLSTGAAAGVGVGATLGAVLLVAAVAAWAWRRKRRQRAAVAGPEAVGMVPENATWETWKPPPSNYSPSAPTELHAGYHGAEMYTSYPPAELPESLRTAHPSHMSDSPTYR</sequence>
<evidence type="ECO:0000313" key="7">
    <source>
        <dbReference type="EMBL" id="KAK4042285.1"/>
    </source>
</evidence>
<feature type="compositionally biased region" description="Polar residues" evidence="5">
    <location>
        <begin position="203"/>
        <end position="216"/>
    </location>
</feature>
<evidence type="ECO:0000313" key="8">
    <source>
        <dbReference type="Proteomes" id="UP001303115"/>
    </source>
</evidence>
<evidence type="ECO:0000256" key="1">
    <source>
        <dbReference type="ARBA" id="ARBA00004167"/>
    </source>
</evidence>